<comment type="similarity">
    <text evidence="2">Belongs to the YkuD family.</text>
</comment>
<dbReference type="PANTHER" id="PTHR36699">
    <property type="entry name" value="LD-TRANSPEPTIDASE"/>
    <property type="match status" value="1"/>
</dbReference>
<reference evidence="9 10" key="1">
    <citation type="journal article" date="2017" name="Nat. Commun.">
        <title>In situ click chemistry generation of cyclooxygenase-2 inhibitors.</title>
        <authorList>
            <person name="Bhardwaj A."/>
            <person name="Kaur J."/>
            <person name="Wuest M."/>
            <person name="Wuest F."/>
        </authorList>
    </citation>
    <scope>NUCLEOTIDE SEQUENCE [LARGE SCALE GENOMIC DNA]</scope>
    <source>
        <strain evidence="9">S2_012_000_R3_94</strain>
    </source>
</reference>
<organism evidence="9 10">
    <name type="scientific">Paracoccus denitrificans</name>
    <dbReference type="NCBI Taxonomy" id="266"/>
    <lineage>
        <taxon>Bacteria</taxon>
        <taxon>Pseudomonadati</taxon>
        <taxon>Pseudomonadota</taxon>
        <taxon>Alphaproteobacteria</taxon>
        <taxon>Rhodobacterales</taxon>
        <taxon>Paracoccaceae</taxon>
        <taxon>Paracoccus</taxon>
    </lineage>
</organism>
<gene>
    <name evidence="9" type="ORF">DI616_01750</name>
</gene>
<name>A0A533ID99_PARDE</name>
<dbReference type="Pfam" id="PF03734">
    <property type="entry name" value="YkuD"/>
    <property type="match status" value="1"/>
</dbReference>
<protein>
    <recommendedName>
        <fullName evidence="8">L,D-TPase catalytic domain-containing protein</fullName>
    </recommendedName>
</protein>
<feature type="active site" description="Proton donor/acceptor" evidence="7">
    <location>
        <position position="134"/>
    </location>
</feature>
<feature type="domain" description="L,D-TPase catalytic" evidence="8">
    <location>
        <begin position="44"/>
        <end position="180"/>
    </location>
</feature>
<sequence>MKRRALWVIAVMVAIPVAALGYTKAQPSNHGTPPEMAAEADRADRIIVDKPARRLQLLRDGAVIGEYEISLGAAPDGHKTREGDEKTPEGEYMIDWRNARSVAHLSLHISYPNAADTDAASARGESPGGAIMIHGMLNGWGWLGGLHRRWDWTNGCIAVTNAEMRDIWSRVPDGTPIEIRGAT</sequence>
<dbReference type="GO" id="GO:0004180">
    <property type="term" value="F:carboxypeptidase activity"/>
    <property type="evidence" value="ECO:0007669"/>
    <property type="project" value="UniProtKB-ARBA"/>
</dbReference>
<dbReference type="InterPro" id="IPR005490">
    <property type="entry name" value="LD_TPept_cat_dom"/>
</dbReference>
<dbReference type="SUPFAM" id="SSF141523">
    <property type="entry name" value="L,D-transpeptidase catalytic domain-like"/>
    <property type="match status" value="1"/>
</dbReference>
<keyword evidence="4 7" id="KW-0133">Cell shape</keyword>
<evidence type="ECO:0000256" key="6">
    <source>
        <dbReference type="ARBA" id="ARBA00023316"/>
    </source>
</evidence>
<dbReference type="EMBL" id="VAFL01000001">
    <property type="protein sequence ID" value="TKW68741.1"/>
    <property type="molecule type" value="Genomic_DNA"/>
</dbReference>
<dbReference type="PANTHER" id="PTHR36699:SF1">
    <property type="entry name" value="L,D-TRANSPEPTIDASE YAFK-RELATED"/>
    <property type="match status" value="1"/>
</dbReference>
<feature type="active site" description="Nucleophile" evidence="7">
    <location>
        <position position="156"/>
    </location>
</feature>
<dbReference type="PROSITE" id="PS52029">
    <property type="entry name" value="LD_TPASE"/>
    <property type="match status" value="1"/>
</dbReference>
<evidence type="ECO:0000259" key="8">
    <source>
        <dbReference type="PROSITE" id="PS52029"/>
    </source>
</evidence>
<evidence type="ECO:0000256" key="1">
    <source>
        <dbReference type="ARBA" id="ARBA00004752"/>
    </source>
</evidence>
<dbReference type="GO" id="GO:0008360">
    <property type="term" value="P:regulation of cell shape"/>
    <property type="evidence" value="ECO:0007669"/>
    <property type="project" value="UniProtKB-UniRule"/>
</dbReference>
<dbReference type="Gene3D" id="2.40.440.10">
    <property type="entry name" value="L,D-transpeptidase catalytic domain-like"/>
    <property type="match status" value="1"/>
</dbReference>
<evidence type="ECO:0000256" key="7">
    <source>
        <dbReference type="PROSITE-ProRule" id="PRU01373"/>
    </source>
</evidence>
<evidence type="ECO:0000256" key="4">
    <source>
        <dbReference type="ARBA" id="ARBA00022960"/>
    </source>
</evidence>
<dbReference type="Proteomes" id="UP000315344">
    <property type="component" value="Unassembled WGS sequence"/>
</dbReference>
<accession>A0A533ID99</accession>
<dbReference type="GO" id="GO:0016740">
    <property type="term" value="F:transferase activity"/>
    <property type="evidence" value="ECO:0007669"/>
    <property type="project" value="UniProtKB-KW"/>
</dbReference>
<keyword evidence="6 7" id="KW-0961">Cell wall biogenesis/degradation</keyword>
<evidence type="ECO:0000256" key="3">
    <source>
        <dbReference type="ARBA" id="ARBA00022679"/>
    </source>
</evidence>
<comment type="caution">
    <text evidence="9">The sequence shown here is derived from an EMBL/GenBank/DDBJ whole genome shotgun (WGS) entry which is preliminary data.</text>
</comment>
<keyword evidence="3" id="KW-0808">Transferase</keyword>
<dbReference type="AlphaFoldDB" id="A0A533ID99"/>
<comment type="pathway">
    <text evidence="1 7">Cell wall biogenesis; peptidoglycan biosynthesis.</text>
</comment>
<evidence type="ECO:0000256" key="5">
    <source>
        <dbReference type="ARBA" id="ARBA00022984"/>
    </source>
</evidence>
<dbReference type="CDD" id="cd16913">
    <property type="entry name" value="YkuD_like"/>
    <property type="match status" value="1"/>
</dbReference>
<evidence type="ECO:0000313" key="9">
    <source>
        <dbReference type="EMBL" id="TKW68741.1"/>
    </source>
</evidence>
<keyword evidence="5 7" id="KW-0573">Peptidoglycan synthesis</keyword>
<dbReference type="UniPathway" id="UPA00219"/>
<evidence type="ECO:0000256" key="2">
    <source>
        <dbReference type="ARBA" id="ARBA00005992"/>
    </source>
</evidence>
<evidence type="ECO:0000313" key="10">
    <source>
        <dbReference type="Proteomes" id="UP000315344"/>
    </source>
</evidence>
<dbReference type="InterPro" id="IPR038063">
    <property type="entry name" value="Transpep_catalytic_dom"/>
</dbReference>
<dbReference type="GO" id="GO:0071555">
    <property type="term" value="P:cell wall organization"/>
    <property type="evidence" value="ECO:0007669"/>
    <property type="project" value="UniProtKB-UniRule"/>
</dbReference>
<dbReference type="GO" id="GO:0009252">
    <property type="term" value="P:peptidoglycan biosynthetic process"/>
    <property type="evidence" value="ECO:0007669"/>
    <property type="project" value="UniProtKB-UniPathway"/>
</dbReference>
<proteinExistence type="inferred from homology"/>